<name>A0A1X9WEE2_DERRE</name>
<organism evidence="2">
    <name type="scientific">Deroceras reticulatum</name>
    <name type="common">Gray garden slug</name>
    <dbReference type="NCBI Taxonomy" id="145610"/>
    <lineage>
        <taxon>Eukaryota</taxon>
        <taxon>Metazoa</taxon>
        <taxon>Spiralia</taxon>
        <taxon>Lophotrochozoa</taxon>
        <taxon>Mollusca</taxon>
        <taxon>Gastropoda</taxon>
        <taxon>Heterobranchia</taxon>
        <taxon>Euthyneura</taxon>
        <taxon>Panpulmonata</taxon>
        <taxon>Eupulmonata</taxon>
        <taxon>Stylommatophora</taxon>
        <taxon>Helicina</taxon>
        <taxon>Limacoidea</taxon>
        <taxon>Agriolimacidae</taxon>
        <taxon>Deroceras</taxon>
    </lineage>
</organism>
<reference evidence="2" key="2">
    <citation type="submission" date="2017-02" db="EMBL/GenBank/DDBJ databases">
        <authorList>
            <person name="Peterson S.W."/>
        </authorList>
    </citation>
    <scope>NUCLEOTIDE SEQUENCE</scope>
</reference>
<evidence type="ECO:0000256" key="1">
    <source>
        <dbReference type="SAM" id="SignalP"/>
    </source>
</evidence>
<evidence type="ECO:0000313" key="2">
    <source>
        <dbReference type="EMBL" id="ARS01367.1"/>
    </source>
</evidence>
<feature type="signal peptide" evidence="1">
    <location>
        <begin position="1"/>
        <end position="20"/>
    </location>
</feature>
<sequence length="80" mass="8866">MKFSHFFAAIFLVIAMFATGSRVTARDIKDYVGQQPLLFGRRGLNPNMNSLFFGKRGVIDSGVSLRELKNACAMLMTYGA</sequence>
<feature type="chain" id="PRO_5012485562" evidence="1">
    <location>
        <begin position="21"/>
        <end position="80"/>
    </location>
</feature>
<dbReference type="EMBL" id="KY659266">
    <property type="protein sequence ID" value="ARS01367.1"/>
    <property type="molecule type" value="mRNA"/>
</dbReference>
<protein>
    <submittedName>
        <fullName evidence="2">Ffamide 2</fullName>
    </submittedName>
</protein>
<accession>A0A1X9WEE2</accession>
<dbReference type="AlphaFoldDB" id="A0A1X9WEE2"/>
<proteinExistence type="evidence at transcript level"/>
<keyword evidence="1" id="KW-0732">Signal</keyword>
<reference evidence="2" key="1">
    <citation type="journal article" date="2017" name="Peptides">
        <title>Neuropeptides predicted from the transcriptome analysis of the gray garden slug Deroceras reticulatum.</title>
        <authorList>
            <person name="Ahn S.J."/>
            <person name="Martin R."/>
            <person name="Rao S."/>
            <person name="Choi M.Y."/>
        </authorList>
    </citation>
    <scope>NUCLEOTIDE SEQUENCE</scope>
</reference>